<feature type="compositionally biased region" description="Basic and acidic residues" evidence="1">
    <location>
        <begin position="25"/>
        <end position="43"/>
    </location>
</feature>
<evidence type="ECO:0000313" key="4">
    <source>
        <dbReference type="Proteomes" id="UP000000628"/>
    </source>
</evidence>
<feature type="transmembrane region" description="Helical" evidence="2">
    <location>
        <begin position="142"/>
        <end position="160"/>
    </location>
</feature>
<accession>C7R4N3</accession>
<gene>
    <name evidence="3" type="ordered locus">Jden_1440</name>
</gene>
<reference evidence="3 4" key="1">
    <citation type="journal article" date="2009" name="Stand. Genomic Sci.">
        <title>Complete genome sequence of Jonesia denitrificans type strain (Prevot 55134).</title>
        <authorList>
            <person name="Pukall R."/>
            <person name="Gehrich-Schroter G."/>
            <person name="Lapidus A."/>
            <person name="Nolan M."/>
            <person name="Glavina Del Rio T."/>
            <person name="Lucas S."/>
            <person name="Chen F."/>
            <person name="Tice H."/>
            <person name="Pitluck S."/>
            <person name="Cheng J.F."/>
            <person name="Copeland A."/>
            <person name="Saunders E."/>
            <person name="Brettin T."/>
            <person name="Detter J.C."/>
            <person name="Bruce D."/>
            <person name="Goodwin L."/>
            <person name="Pati A."/>
            <person name="Ivanova N."/>
            <person name="Mavromatis K."/>
            <person name="Ovchinnikova G."/>
            <person name="Chen A."/>
            <person name="Palaniappan K."/>
            <person name="Land M."/>
            <person name="Hauser L."/>
            <person name="Chang Y.J."/>
            <person name="Jeffries C.D."/>
            <person name="Chain P."/>
            <person name="Goker M."/>
            <person name="Bristow J."/>
            <person name="Eisen J.A."/>
            <person name="Markowitz V."/>
            <person name="Hugenholtz P."/>
            <person name="Kyrpides N.C."/>
            <person name="Klenk H.P."/>
            <person name="Han C."/>
        </authorList>
    </citation>
    <scope>NUCLEOTIDE SEQUENCE [LARGE SCALE GENOMIC DNA]</scope>
    <source>
        <strain evidence="4">ATCC 14870 / DSM 20603 / BCRC 15368 / CIP 55.134 / JCM 11481 / NBRC 15587 / NCTC 10816 / Prevot 55134</strain>
    </source>
</reference>
<evidence type="ECO:0000313" key="3">
    <source>
        <dbReference type="EMBL" id="ACV09090.1"/>
    </source>
</evidence>
<feature type="compositionally biased region" description="Basic and acidic residues" evidence="1">
    <location>
        <begin position="1"/>
        <end position="11"/>
    </location>
</feature>
<dbReference type="OrthoDB" id="5147993at2"/>
<feature type="region of interest" description="Disordered" evidence="1">
    <location>
        <begin position="1"/>
        <end position="90"/>
    </location>
</feature>
<keyword evidence="2" id="KW-0472">Membrane</keyword>
<feature type="compositionally biased region" description="Polar residues" evidence="1">
    <location>
        <begin position="48"/>
        <end position="64"/>
    </location>
</feature>
<feature type="transmembrane region" description="Helical" evidence="2">
    <location>
        <begin position="117"/>
        <end position="136"/>
    </location>
</feature>
<dbReference type="KEGG" id="jde:Jden_1440"/>
<dbReference type="EMBL" id="CP001706">
    <property type="protein sequence ID" value="ACV09090.1"/>
    <property type="molecule type" value="Genomic_DNA"/>
</dbReference>
<evidence type="ECO:0000256" key="2">
    <source>
        <dbReference type="SAM" id="Phobius"/>
    </source>
</evidence>
<protein>
    <submittedName>
        <fullName evidence="3">Uncharacterized protein</fullName>
    </submittedName>
</protein>
<keyword evidence="2" id="KW-0812">Transmembrane</keyword>
<keyword evidence="2" id="KW-1133">Transmembrane helix</keyword>
<keyword evidence="4" id="KW-1185">Reference proteome</keyword>
<dbReference type="STRING" id="471856.Jden_1440"/>
<proteinExistence type="predicted"/>
<sequence>MPAPHDDRFESEPTPDESQPPANTPEHHSPPDDNIDRAWREIVADLENLSTNSPVEETAITSRPTQRDAPNRETPPTPVTQPGPRDWHDDDEELAQIDAFIPPDPPLDLTGDKVLQVGWFLVALGVLGFLWTGVVLSSTTPVHVALSAGIALLGASLLIFRMRHDDNDPTDPGARV</sequence>
<organism evidence="3 4">
    <name type="scientific">Jonesia denitrificans (strain ATCC 14870 / DSM 20603 / BCRC 15368 / CIP 55.134 / JCM 11481 / NBRC 15587 / NCTC 10816 / Prevot 55134)</name>
    <name type="common">Listeria denitrificans</name>
    <dbReference type="NCBI Taxonomy" id="471856"/>
    <lineage>
        <taxon>Bacteria</taxon>
        <taxon>Bacillati</taxon>
        <taxon>Actinomycetota</taxon>
        <taxon>Actinomycetes</taxon>
        <taxon>Micrococcales</taxon>
        <taxon>Jonesiaceae</taxon>
        <taxon>Jonesia</taxon>
    </lineage>
</organism>
<name>C7R4N3_JONDD</name>
<evidence type="ECO:0000256" key="1">
    <source>
        <dbReference type="SAM" id="MobiDB-lite"/>
    </source>
</evidence>
<dbReference type="RefSeq" id="WP_015771718.1">
    <property type="nucleotide sequence ID" value="NC_013174.1"/>
</dbReference>
<dbReference type="AlphaFoldDB" id="C7R4N3"/>
<dbReference type="HOGENOM" id="CLU_1523187_0_0_11"/>
<dbReference type="Proteomes" id="UP000000628">
    <property type="component" value="Chromosome"/>
</dbReference>